<dbReference type="EMBL" id="AP022870">
    <property type="protein sequence ID" value="BCB75476.1"/>
    <property type="molecule type" value="Genomic_DNA"/>
</dbReference>
<dbReference type="Proteomes" id="UP000502508">
    <property type="component" value="Chromosome"/>
</dbReference>
<accession>A0A6F8XNT2</accession>
<organism evidence="2 3">
    <name type="scientific">Phytohabitans flavus</name>
    <dbReference type="NCBI Taxonomy" id="1076124"/>
    <lineage>
        <taxon>Bacteria</taxon>
        <taxon>Bacillati</taxon>
        <taxon>Actinomycetota</taxon>
        <taxon>Actinomycetes</taxon>
        <taxon>Micromonosporales</taxon>
        <taxon>Micromonosporaceae</taxon>
    </lineage>
</organism>
<evidence type="ECO:0000313" key="3">
    <source>
        <dbReference type="Proteomes" id="UP000502508"/>
    </source>
</evidence>
<gene>
    <name evidence="2" type="ORF">Pflav_018860</name>
</gene>
<reference evidence="2 3" key="2">
    <citation type="submission" date="2020-03" db="EMBL/GenBank/DDBJ databases">
        <authorList>
            <person name="Ichikawa N."/>
            <person name="Kimura A."/>
            <person name="Kitahashi Y."/>
            <person name="Uohara A."/>
        </authorList>
    </citation>
    <scope>NUCLEOTIDE SEQUENCE [LARGE SCALE GENOMIC DNA]</scope>
    <source>
        <strain evidence="2 3">NBRC 107702</strain>
    </source>
</reference>
<protein>
    <submittedName>
        <fullName evidence="2">Uncharacterized protein</fullName>
    </submittedName>
</protein>
<evidence type="ECO:0000313" key="2">
    <source>
        <dbReference type="EMBL" id="BCB75476.1"/>
    </source>
</evidence>
<feature type="compositionally biased region" description="Basic and acidic residues" evidence="1">
    <location>
        <begin position="1"/>
        <end position="10"/>
    </location>
</feature>
<feature type="region of interest" description="Disordered" evidence="1">
    <location>
        <begin position="1"/>
        <end position="30"/>
    </location>
</feature>
<dbReference type="KEGG" id="pfla:Pflav_018860"/>
<keyword evidence="3" id="KW-1185">Reference proteome</keyword>
<sequence>MKKFREDVKKSLGGAKIGEDVEDMTPEQASQLRDSHWVLAKGVPSPTGPGRVPMHVWADWMTGAVKALATAVSHIDEETKKQLQKDLDTIGTRIEGVPGEVLTAVSAGETTEQIAARLREILGDRAAEVGSLLVDG</sequence>
<name>A0A6F8XNT2_9ACTN</name>
<dbReference type="AlphaFoldDB" id="A0A6F8XNT2"/>
<reference evidence="2 3" key="1">
    <citation type="submission" date="2020-03" db="EMBL/GenBank/DDBJ databases">
        <title>Whole genome shotgun sequence of Phytohabitans flavus NBRC 107702.</title>
        <authorList>
            <person name="Komaki H."/>
            <person name="Tamura T."/>
        </authorList>
    </citation>
    <scope>NUCLEOTIDE SEQUENCE [LARGE SCALE GENOMIC DNA]</scope>
    <source>
        <strain evidence="2 3">NBRC 107702</strain>
    </source>
</reference>
<evidence type="ECO:0000256" key="1">
    <source>
        <dbReference type="SAM" id="MobiDB-lite"/>
    </source>
</evidence>
<dbReference type="RefSeq" id="WP_173035301.1">
    <property type="nucleotide sequence ID" value="NZ_AP022870.1"/>
</dbReference>
<proteinExistence type="predicted"/>